<feature type="domain" description="GPI inositol-deacylase winged helix" evidence="3">
    <location>
        <begin position="368"/>
        <end position="454"/>
    </location>
</feature>
<name>A0A8H5FLI0_9AGAR</name>
<dbReference type="SMART" id="SM00248">
    <property type="entry name" value="ANK"/>
    <property type="match status" value="7"/>
</dbReference>
<dbReference type="Pfam" id="PF12796">
    <property type="entry name" value="Ank_2"/>
    <property type="match status" value="3"/>
</dbReference>
<dbReference type="OrthoDB" id="2953883at2759"/>
<dbReference type="SUPFAM" id="SSF48403">
    <property type="entry name" value="Ankyrin repeat"/>
    <property type="match status" value="1"/>
</dbReference>
<dbReference type="Proteomes" id="UP000541558">
    <property type="component" value="Unassembled WGS sequence"/>
</dbReference>
<sequence>MATAPDQIDWSSYPDTDPTLVQGPHGDANFFQGAENFSVGTMTTTIVSGNYNVTIVNNHSRPESTSCDPAVPFEEIAAWLKAPDFLRIYEEALNQRLSKTGIWFIESEEFRKLVEGREVVVWGTGMPGAGKTLLSSTSVEHLREIFAGGHGLAVVCAFIRYTEQPTARDITAGLIRQLIGSHLCARRHMENLYIQNQKMELSERELVKALHQIVGLLSKVFIIIDGLDEAEDAVKDALLRTLPTLGANVLIMSRPLELYAHCIPHALHVSIEARTEDIDRFVDDQIQRNSRLQAIVRGDPTLIERLKARIRESSNGMFLVARLQMEAIVRKARSANTLLTGLEQLPSGVDAVYEHTLARINAQSEEDASIAHRAFIWLLYAKDSLTPDDLQHALAISFEDKSYDAGDVIPLELILSMCGGLVTVEKVNFLPWDCEWGPDVVRFIHYTAHEYLKKVQFPGLARPHTYLAVSCLVYLENNSLQAWEEGQSLSYDHLSYADRYWGYHARDSQDEDAVIHPYISMFLRTCGTHYYHYFEEGRPCYQSTGLHLAAMYGLDKVISTKCLPLLPGRLRRPRYMEIWADGQTPFHYAVRYGETSALKALLECYPGINAQDANGKTALMLACQTTGGFGMARAVGETSYTPVAKEQQEAVFRILAERRDVEVDTQDICGQTAFMFACMESRDNPILPLALLSMRPEINVNIKDNDGMTALMHASSLGFLKTVASLLDQTHQRRAVDIDEVDNNGQTALIHFCALPRRRTTWHDPHSLWNKAEITEFLNLLTRHGCNLHVRDQLHGRSAFLWAAASAGGLYDGKTYILEYLLNIPSLDCNEQDNEGATALMLASCGQAICSLEVLLSHPKTDVNAQDAEGRTALHRCSNSGTPEALEMLISHPAVNLRLIDQRGWSALDWACRSSTWSGSKAISILARSGHWEDSAIRKAVIQFFAGQYKCGEVSRKATLVFLQLSPSTFSAFKWTSDDPMTWVLLGYALRDDCKVAVVLILINCGILPPWETAEEGNKDCRCFKSQDQWCLVF</sequence>
<dbReference type="PROSITE" id="PS50088">
    <property type="entry name" value="ANK_REPEAT"/>
    <property type="match status" value="1"/>
</dbReference>
<dbReference type="InterPro" id="IPR056884">
    <property type="entry name" value="NPHP3-like_N"/>
</dbReference>
<evidence type="ECO:0000313" key="5">
    <source>
        <dbReference type="EMBL" id="KAF5340753.1"/>
    </source>
</evidence>
<keyword evidence="2" id="KW-0040">ANK repeat</keyword>
<dbReference type="PANTHER" id="PTHR10039">
    <property type="entry name" value="AMELOGENIN"/>
    <property type="match status" value="1"/>
</dbReference>
<gene>
    <name evidence="5" type="ORF">D9611_007398</name>
</gene>
<feature type="domain" description="Nephrocystin 3-like N-terminal" evidence="4">
    <location>
        <begin position="100"/>
        <end position="245"/>
    </location>
</feature>
<dbReference type="AlphaFoldDB" id="A0A8H5FLI0"/>
<proteinExistence type="predicted"/>
<dbReference type="Pfam" id="PF24883">
    <property type="entry name" value="NPHP3_N"/>
    <property type="match status" value="1"/>
</dbReference>
<comment type="caution">
    <text evidence="5">The sequence shown here is derived from an EMBL/GenBank/DDBJ whole genome shotgun (WGS) entry which is preliminary data.</text>
</comment>
<evidence type="ECO:0008006" key="7">
    <source>
        <dbReference type="Google" id="ProtNLM"/>
    </source>
</evidence>
<evidence type="ECO:0000259" key="3">
    <source>
        <dbReference type="Pfam" id="PF22939"/>
    </source>
</evidence>
<reference evidence="5 6" key="1">
    <citation type="journal article" date="2020" name="ISME J.">
        <title>Uncovering the hidden diversity of litter-decomposition mechanisms in mushroom-forming fungi.</title>
        <authorList>
            <person name="Floudas D."/>
            <person name="Bentzer J."/>
            <person name="Ahren D."/>
            <person name="Johansson T."/>
            <person name="Persson P."/>
            <person name="Tunlid A."/>
        </authorList>
    </citation>
    <scope>NUCLEOTIDE SEQUENCE [LARGE SCALE GENOMIC DNA]</scope>
    <source>
        <strain evidence="5 6">CBS 175.51</strain>
    </source>
</reference>
<dbReference type="InterPro" id="IPR002110">
    <property type="entry name" value="Ankyrin_rpt"/>
</dbReference>
<dbReference type="PANTHER" id="PTHR10039:SF15">
    <property type="entry name" value="NACHT DOMAIN-CONTAINING PROTEIN"/>
    <property type="match status" value="1"/>
</dbReference>
<evidence type="ECO:0000259" key="4">
    <source>
        <dbReference type="Pfam" id="PF24883"/>
    </source>
</evidence>
<protein>
    <recommendedName>
        <fullName evidence="7">NACHT domain-containing protein</fullName>
    </recommendedName>
</protein>
<dbReference type="EMBL" id="JAACJK010000003">
    <property type="protein sequence ID" value="KAF5340753.1"/>
    <property type="molecule type" value="Genomic_DNA"/>
</dbReference>
<dbReference type="Gene3D" id="1.25.40.20">
    <property type="entry name" value="Ankyrin repeat-containing domain"/>
    <property type="match status" value="3"/>
</dbReference>
<evidence type="ECO:0000256" key="2">
    <source>
        <dbReference type="PROSITE-ProRule" id="PRU00023"/>
    </source>
</evidence>
<keyword evidence="6" id="KW-1185">Reference proteome</keyword>
<dbReference type="SUPFAM" id="SSF52540">
    <property type="entry name" value="P-loop containing nucleoside triphosphate hydrolases"/>
    <property type="match status" value="1"/>
</dbReference>
<dbReference type="InterPro" id="IPR054471">
    <property type="entry name" value="GPIID_WHD"/>
</dbReference>
<dbReference type="PROSITE" id="PS50297">
    <property type="entry name" value="ANK_REP_REGION"/>
    <property type="match status" value="1"/>
</dbReference>
<dbReference type="InterPro" id="IPR027417">
    <property type="entry name" value="P-loop_NTPase"/>
</dbReference>
<organism evidence="5 6">
    <name type="scientific">Ephemerocybe angulata</name>
    <dbReference type="NCBI Taxonomy" id="980116"/>
    <lineage>
        <taxon>Eukaryota</taxon>
        <taxon>Fungi</taxon>
        <taxon>Dikarya</taxon>
        <taxon>Basidiomycota</taxon>
        <taxon>Agaricomycotina</taxon>
        <taxon>Agaricomycetes</taxon>
        <taxon>Agaricomycetidae</taxon>
        <taxon>Agaricales</taxon>
        <taxon>Agaricineae</taxon>
        <taxon>Psathyrellaceae</taxon>
        <taxon>Ephemerocybe</taxon>
    </lineage>
</organism>
<dbReference type="Pfam" id="PF22939">
    <property type="entry name" value="WHD_GPIID"/>
    <property type="match status" value="1"/>
</dbReference>
<accession>A0A8H5FLI0</accession>
<dbReference type="Gene3D" id="3.40.50.300">
    <property type="entry name" value="P-loop containing nucleotide triphosphate hydrolases"/>
    <property type="match status" value="1"/>
</dbReference>
<evidence type="ECO:0000256" key="1">
    <source>
        <dbReference type="ARBA" id="ARBA00022737"/>
    </source>
</evidence>
<evidence type="ECO:0000313" key="6">
    <source>
        <dbReference type="Proteomes" id="UP000541558"/>
    </source>
</evidence>
<feature type="repeat" description="ANK" evidence="2">
    <location>
        <begin position="581"/>
        <end position="613"/>
    </location>
</feature>
<keyword evidence="1" id="KW-0677">Repeat</keyword>
<dbReference type="InterPro" id="IPR036770">
    <property type="entry name" value="Ankyrin_rpt-contain_sf"/>
</dbReference>